<evidence type="ECO:0000313" key="4">
    <source>
        <dbReference type="Proteomes" id="UP000249248"/>
    </source>
</evidence>
<dbReference type="Pfam" id="PF06580">
    <property type="entry name" value="His_kinase"/>
    <property type="match status" value="1"/>
</dbReference>
<dbReference type="GO" id="GO:0000155">
    <property type="term" value="F:phosphorelay sensor kinase activity"/>
    <property type="evidence" value="ECO:0007669"/>
    <property type="project" value="InterPro"/>
</dbReference>
<protein>
    <submittedName>
        <fullName evidence="3">Histidine kinase</fullName>
    </submittedName>
</protein>
<evidence type="ECO:0000313" key="3">
    <source>
        <dbReference type="EMBL" id="PZE16162.1"/>
    </source>
</evidence>
<keyword evidence="1" id="KW-1133">Transmembrane helix</keyword>
<dbReference type="Proteomes" id="UP000249248">
    <property type="component" value="Unassembled WGS sequence"/>
</dbReference>
<keyword evidence="1" id="KW-0472">Membrane</keyword>
<dbReference type="InterPro" id="IPR050640">
    <property type="entry name" value="Bact_2-comp_sensor_kinase"/>
</dbReference>
<feature type="transmembrane region" description="Helical" evidence="1">
    <location>
        <begin position="74"/>
        <end position="91"/>
    </location>
</feature>
<keyword evidence="3" id="KW-0418">Kinase</keyword>
<dbReference type="RefSeq" id="WP_111064209.1">
    <property type="nucleotide sequence ID" value="NZ_JBHUCU010000009.1"/>
</dbReference>
<keyword evidence="1" id="KW-0812">Transmembrane</keyword>
<evidence type="ECO:0000259" key="2">
    <source>
        <dbReference type="Pfam" id="PF06580"/>
    </source>
</evidence>
<feature type="transmembrane region" description="Helical" evidence="1">
    <location>
        <begin position="43"/>
        <end position="65"/>
    </location>
</feature>
<comment type="caution">
    <text evidence="3">The sequence shown here is derived from an EMBL/GenBank/DDBJ whole genome shotgun (WGS) entry which is preliminary data.</text>
</comment>
<dbReference type="AlphaFoldDB" id="A0A2W1NKH1"/>
<name>A0A2W1NKH1_9FLAO</name>
<dbReference type="PANTHER" id="PTHR34220:SF7">
    <property type="entry name" value="SENSOR HISTIDINE KINASE YPDA"/>
    <property type="match status" value="1"/>
</dbReference>
<feature type="transmembrane region" description="Helical" evidence="1">
    <location>
        <begin position="111"/>
        <end position="133"/>
    </location>
</feature>
<dbReference type="OrthoDB" id="9809908at2"/>
<dbReference type="InterPro" id="IPR010559">
    <property type="entry name" value="Sig_transdc_His_kin_internal"/>
</dbReference>
<dbReference type="EMBL" id="QKSB01000011">
    <property type="protein sequence ID" value="PZE16162.1"/>
    <property type="molecule type" value="Genomic_DNA"/>
</dbReference>
<organism evidence="3 4">
    <name type="scientific">Putridiphycobacter roseus</name>
    <dbReference type="NCBI Taxonomy" id="2219161"/>
    <lineage>
        <taxon>Bacteria</taxon>
        <taxon>Pseudomonadati</taxon>
        <taxon>Bacteroidota</taxon>
        <taxon>Flavobacteriia</taxon>
        <taxon>Flavobacteriales</taxon>
        <taxon>Crocinitomicaceae</taxon>
        <taxon>Putridiphycobacter</taxon>
    </lineage>
</organism>
<dbReference type="PANTHER" id="PTHR34220">
    <property type="entry name" value="SENSOR HISTIDINE KINASE YPDA"/>
    <property type="match status" value="1"/>
</dbReference>
<keyword evidence="4" id="KW-1185">Reference proteome</keyword>
<feature type="domain" description="Signal transduction histidine kinase internal region" evidence="2">
    <location>
        <begin position="152"/>
        <end position="230"/>
    </location>
</feature>
<reference evidence="3 4" key="1">
    <citation type="submission" date="2018-06" db="EMBL/GenBank/DDBJ databases">
        <title>The draft genome sequence of Crocinitomix sp. SM1701.</title>
        <authorList>
            <person name="Zhang X."/>
        </authorList>
    </citation>
    <scope>NUCLEOTIDE SEQUENCE [LARGE SCALE GENOMIC DNA]</scope>
    <source>
        <strain evidence="3 4">SM1701</strain>
    </source>
</reference>
<gene>
    <name evidence="3" type="ORF">DNU06_14460</name>
</gene>
<accession>A0A2W1NKH1</accession>
<dbReference type="InterPro" id="IPR036890">
    <property type="entry name" value="HATPase_C_sf"/>
</dbReference>
<proteinExistence type="predicted"/>
<feature type="transmembrane region" description="Helical" evidence="1">
    <location>
        <begin position="12"/>
        <end position="31"/>
    </location>
</feature>
<keyword evidence="3" id="KW-0808">Transferase</keyword>
<evidence type="ECO:0000256" key="1">
    <source>
        <dbReference type="SAM" id="Phobius"/>
    </source>
</evidence>
<dbReference type="GO" id="GO:0016020">
    <property type="term" value="C:membrane"/>
    <property type="evidence" value="ECO:0007669"/>
    <property type="project" value="InterPro"/>
</dbReference>
<sequence length="343" mass="39409">MRIQKLKTNNLLLEILFQLALAIIVFIFYAFERKHGQRSFNLEPAKIACFINYLVAAYFINYYLLPKFLYRKKYLLFSLLVLFVITCVIFIEEGIIERIYFPETKGSHFPGIFIGLTDALPTITIIAGFKFAWDALRKQKELEQLKLAVNESELQFLKSQINPHFLFNNLNNLYAYALEKSSKTPDIILELSAVLRYMLYECQAAYVSLEKEMIHLENFVNLSKLQFEERGTVHFTKPSNSTHYNIAPLILSVFVENAFKHSAASQTDNINIATSIELSDSGELLFTCENNFSVQSNTNSLPQGIGLENVKKRLTLIYPNAHALTINTENNIYKVTLTLNLKN</sequence>
<dbReference type="Gene3D" id="3.30.565.10">
    <property type="entry name" value="Histidine kinase-like ATPase, C-terminal domain"/>
    <property type="match status" value="1"/>
</dbReference>